<dbReference type="EMBL" id="KP726894">
    <property type="protein sequence ID" value="ALK43893.1"/>
    <property type="molecule type" value="Genomic_DNA"/>
</dbReference>
<dbReference type="Pfam" id="PF13117">
    <property type="entry name" value="Cag12"/>
    <property type="match status" value="1"/>
</dbReference>
<dbReference type="AlphaFoldDB" id="A0A0P0LCG3"/>
<name>A0A0P0LCG3_ENTCL</name>
<keyword evidence="1" id="KW-0614">Plasmid</keyword>
<dbReference type="InterPro" id="IPR025264">
    <property type="entry name" value="Cag12"/>
</dbReference>
<proteinExistence type="predicted"/>
<protein>
    <recommendedName>
        <fullName evidence="2">Conjugal transfer protein</fullName>
    </recommendedName>
</protein>
<reference evidence="1" key="1">
    <citation type="submission" date="2015-01" db="EMBL/GenBank/DDBJ databases">
        <authorList>
            <person name="Zhao X.J."/>
            <person name="Ma P."/>
        </authorList>
    </citation>
    <scope>NUCLEOTIDE SEQUENCE</scope>
    <source>
        <strain evidence="1">ECN49</strain>
        <plasmid evidence="1">pKPC-ECN49</plasmid>
    </source>
</reference>
<organism evidence="1">
    <name type="scientific">Enterobacter cloacae</name>
    <dbReference type="NCBI Taxonomy" id="550"/>
    <lineage>
        <taxon>Bacteria</taxon>
        <taxon>Pseudomonadati</taxon>
        <taxon>Pseudomonadota</taxon>
        <taxon>Gammaproteobacteria</taxon>
        <taxon>Enterobacterales</taxon>
        <taxon>Enterobacteriaceae</taxon>
        <taxon>Enterobacter</taxon>
        <taxon>Enterobacter cloacae complex</taxon>
    </lineage>
</organism>
<dbReference type="PROSITE" id="PS51257">
    <property type="entry name" value="PROKAR_LIPOPROTEIN"/>
    <property type="match status" value="1"/>
</dbReference>
<evidence type="ECO:0008006" key="2">
    <source>
        <dbReference type="Google" id="ProtNLM"/>
    </source>
</evidence>
<sequence>MMKKLILLSALFVASCSSPPEPPKVDWKGNAEVMNSQLPDWKATQGVIKSDKVTGRWSQVLRGFTPENRLYNDAVFYAVAHSDRIVIETSDSGAYFTAKAWLREHGATGVIEYKPLYSAWGVRTTNIFVQR</sequence>
<accession>A0A0P0LCG3</accession>
<geneLocation type="plasmid" evidence="1">
    <name>pKPC-ECN49</name>
</geneLocation>
<evidence type="ECO:0000313" key="1">
    <source>
        <dbReference type="EMBL" id="ALK43893.1"/>
    </source>
</evidence>